<sequence length="56" mass="5939">MSDGRTAADFLIWWIELRAAISPTRGGSTRCWFVGAFWSRRVGASCMAAAGGGSGE</sequence>
<feature type="non-terminal residue" evidence="1">
    <location>
        <position position="56"/>
    </location>
</feature>
<keyword evidence="2" id="KW-1185">Reference proteome</keyword>
<reference evidence="2" key="1">
    <citation type="submission" date="2016-06" db="EMBL/GenBank/DDBJ databases">
        <title>Parallel loss of symbiosis genes in relatives of nitrogen-fixing non-legume Parasponia.</title>
        <authorList>
            <person name="Van Velzen R."/>
            <person name="Holmer R."/>
            <person name="Bu F."/>
            <person name="Rutten L."/>
            <person name="Van Zeijl A."/>
            <person name="Liu W."/>
            <person name="Santuari L."/>
            <person name="Cao Q."/>
            <person name="Sharma T."/>
            <person name="Shen D."/>
            <person name="Roswanjaya Y."/>
            <person name="Wardhani T."/>
            <person name="Kalhor M.S."/>
            <person name="Jansen J."/>
            <person name="Van den Hoogen J."/>
            <person name="Gungor B."/>
            <person name="Hartog M."/>
            <person name="Hontelez J."/>
            <person name="Verver J."/>
            <person name="Yang W.-C."/>
            <person name="Schijlen E."/>
            <person name="Repin R."/>
            <person name="Schilthuizen M."/>
            <person name="Schranz E."/>
            <person name="Heidstra R."/>
            <person name="Miyata K."/>
            <person name="Fedorova E."/>
            <person name="Kohlen W."/>
            <person name="Bisseling T."/>
            <person name="Smit S."/>
            <person name="Geurts R."/>
        </authorList>
    </citation>
    <scope>NUCLEOTIDE SEQUENCE [LARGE SCALE GENOMIC DNA]</scope>
    <source>
        <strain evidence="2">cv. WU1-14</strain>
    </source>
</reference>
<organism evidence="1 2">
    <name type="scientific">Parasponia andersonii</name>
    <name type="common">Sponia andersonii</name>
    <dbReference type="NCBI Taxonomy" id="3476"/>
    <lineage>
        <taxon>Eukaryota</taxon>
        <taxon>Viridiplantae</taxon>
        <taxon>Streptophyta</taxon>
        <taxon>Embryophyta</taxon>
        <taxon>Tracheophyta</taxon>
        <taxon>Spermatophyta</taxon>
        <taxon>Magnoliopsida</taxon>
        <taxon>eudicotyledons</taxon>
        <taxon>Gunneridae</taxon>
        <taxon>Pentapetalae</taxon>
        <taxon>rosids</taxon>
        <taxon>fabids</taxon>
        <taxon>Rosales</taxon>
        <taxon>Cannabaceae</taxon>
        <taxon>Parasponia</taxon>
    </lineage>
</organism>
<dbReference type="EMBL" id="JXTB01000039">
    <property type="protein sequence ID" value="PON72507.1"/>
    <property type="molecule type" value="Genomic_DNA"/>
</dbReference>
<comment type="caution">
    <text evidence="1">The sequence shown here is derived from an EMBL/GenBank/DDBJ whole genome shotgun (WGS) entry which is preliminary data.</text>
</comment>
<dbReference type="Proteomes" id="UP000237105">
    <property type="component" value="Unassembled WGS sequence"/>
</dbReference>
<evidence type="ECO:0000313" key="1">
    <source>
        <dbReference type="EMBL" id="PON72507.1"/>
    </source>
</evidence>
<evidence type="ECO:0000313" key="2">
    <source>
        <dbReference type="Proteomes" id="UP000237105"/>
    </source>
</evidence>
<gene>
    <name evidence="1" type="ORF">PanWU01x14_065420</name>
</gene>
<name>A0A2P5DGV5_PARAD</name>
<protein>
    <submittedName>
        <fullName evidence="1">Uncharacterized protein</fullName>
    </submittedName>
</protein>
<dbReference type="AlphaFoldDB" id="A0A2P5DGV5"/>
<proteinExistence type="predicted"/>
<accession>A0A2P5DGV5</accession>